<dbReference type="AlphaFoldDB" id="A0A7J8E310"/>
<gene>
    <name evidence="1" type="ORF">HJG59_012048</name>
</gene>
<comment type="caution">
    <text evidence="1">The sequence shown here is derived from an EMBL/GenBank/DDBJ whole genome shotgun (WGS) entry which is preliminary data.</text>
</comment>
<name>A0A7J8E310_MOLMO</name>
<organism evidence="1 2">
    <name type="scientific">Molossus molossus</name>
    <name type="common">Pallas' mastiff bat</name>
    <name type="synonym">Vespertilio molossus</name>
    <dbReference type="NCBI Taxonomy" id="27622"/>
    <lineage>
        <taxon>Eukaryota</taxon>
        <taxon>Metazoa</taxon>
        <taxon>Chordata</taxon>
        <taxon>Craniata</taxon>
        <taxon>Vertebrata</taxon>
        <taxon>Euteleostomi</taxon>
        <taxon>Mammalia</taxon>
        <taxon>Eutheria</taxon>
        <taxon>Laurasiatheria</taxon>
        <taxon>Chiroptera</taxon>
        <taxon>Yangochiroptera</taxon>
        <taxon>Molossidae</taxon>
        <taxon>Molossus</taxon>
    </lineage>
</organism>
<accession>A0A7J8E310</accession>
<dbReference type="Proteomes" id="UP000550707">
    <property type="component" value="Unassembled WGS sequence"/>
</dbReference>
<keyword evidence="2" id="KW-1185">Reference proteome</keyword>
<evidence type="ECO:0000313" key="1">
    <source>
        <dbReference type="EMBL" id="KAF6429868.1"/>
    </source>
</evidence>
<proteinExistence type="predicted"/>
<sequence>MTAGSREISSQLCSSVALLSSRLGNCPVQCLLQKPSVTTSETSGLEPQRESSCPWALSLMATPTVFPMI</sequence>
<reference evidence="1 2" key="1">
    <citation type="journal article" date="2020" name="Nature">
        <title>Six reference-quality genomes reveal evolution of bat adaptations.</title>
        <authorList>
            <person name="Jebb D."/>
            <person name="Huang Z."/>
            <person name="Pippel M."/>
            <person name="Hughes G.M."/>
            <person name="Lavrichenko K."/>
            <person name="Devanna P."/>
            <person name="Winkler S."/>
            <person name="Jermiin L.S."/>
            <person name="Skirmuntt E.C."/>
            <person name="Katzourakis A."/>
            <person name="Burkitt-Gray L."/>
            <person name="Ray D.A."/>
            <person name="Sullivan K.A.M."/>
            <person name="Roscito J.G."/>
            <person name="Kirilenko B.M."/>
            <person name="Davalos L.M."/>
            <person name="Corthals A.P."/>
            <person name="Power M.L."/>
            <person name="Jones G."/>
            <person name="Ransome R.D."/>
            <person name="Dechmann D.K.N."/>
            <person name="Locatelli A.G."/>
            <person name="Puechmaille S.J."/>
            <person name="Fedrigo O."/>
            <person name="Jarvis E.D."/>
            <person name="Hiller M."/>
            <person name="Vernes S.C."/>
            <person name="Myers E.W."/>
            <person name="Teeling E.C."/>
        </authorList>
    </citation>
    <scope>NUCLEOTIDE SEQUENCE [LARGE SCALE GENOMIC DNA]</scope>
    <source>
        <strain evidence="1">MMolMol1</strain>
        <tissue evidence="1">Muscle</tissue>
    </source>
</reference>
<dbReference type="EMBL" id="JACASF010000015">
    <property type="protein sequence ID" value="KAF6429868.1"/>
    <property type="molecule type" value="Genomic_DNA"/>
</dbReference>
<evidence type="ECO:0000313" key="2">
    <source>
        <dbReference type="Proteomes" id="UP000550707"/>
    </source>
</evidence>
<protein>
    <submittedName>
        <fullName evidence="1">Malate dehydrogenase 1</fullName>
    </submittedName>
</protein>